<dbReference type="InterPro" id="IPR036291">
    <property type="entry name" value="NAD(P)-bd_dom_sf"/>
</dbReference>
<dbReference type="CDD" id="cd22343">
    <property type="entry name" value="PDDEXK_lambda_exonuclease-like"/>
    <property type="match status" value="1"/>
</dbReference>
<dbReference type="GO" id="GO:0006281">
    <property type="term" value="P:DNA repair"/>
    <property type="evidence" value="ECO:0007669"/>
    <property type="project" value="UniProtKB-ARBA"/>
</dbReference>
<protein>
    <recommendedName>
        <fullName evidence="10">Short-chain dehydrogenase/reductase 3</fullName>
    </recommendedName>
    <alternativeName>
        <fullName evidence="11">Retinal short-chain dehydrogenase/reductase 1</fullName>
    </alternativeName>
</protein>
<proteinExistence type="inferred from homology"/>
<dbReference type="Pfam" id="PF09588">
    <property type="entry name" value="YqaJ"/>
    <property type="match status" value="1"/>
</dbReference>
<evidence type="ECO:0000256" key="8">
    <source>
        <dbReference type="ARBA" id="ARBA00023136"/>
    </source>
</evidence>
<evidence type="ECO:0000256" key="1">
    <source>
        <dbReference type="ARBA" id="ARBA00004141"/>
    </source>
</evidence>
<dbReference type="Proteomes" id="UP001168972">
    <property type="component" value="Unassembled WGS sequence"/>
</dbReference>
<feature type="domain" description="CCHC-type" evidence="14">
    <location>
        <begin position="58"/>
        <end position="72"/>
    </location>
</feature>
<dbReference type="SMART" id="SM00343">
    <property type="entry name" value="ZnF_C2HC"/>
    <property type="match status" value="2"/>
</dbReference>
<dbReference type="PRINTS" id="PR00080">
    <property type="entry name" value="SDRFAMILY"/>
</dbReference>
<evidence type="ECO:0000256" key="7">
    <source>
        <dbReference type="ARBA" id="ARBA00023098"/>
    </source>
</evidence>
<dbReference type="SUPFAM" id="SSF52980">
    <property type="entry name" value="Restriction endonuclease-like"/>
    <property type="match status" value="1"/>
</dbReference>
<evidence type="ECO:0000313" key="16">
    <source>
        <dbReference type="Proteomes" id="UP001168972"/>
    </source>
</evidence>
<reference evidence="15" key="2">
    <citation type="submission" date="2023-03" db="EMBL/GenBank/DDBJ databases">
        <authorList>
            <person name="Inwood S.N."/>
            <person name="Skelly J.G."/>
            <person name="Guhlin J."/>
            <person name="Harrop T.W.R."/>
            <person name="Goldson S.G."/>
            <person name="Dearden P.K."/>
        </authorList>
    </citation>
    <scope>NUCLEOTIDE SEQUENCE</scope>
    <source>
        <strain evidence="15">Lincoln</strain>
        <tissue evidence="15">Whole body</tissue>
    </source>
</reference>
<gene>
    <name evidence="15" type="ORF">PV327_007419</name>
</gene>
<dbReference type="CDD" id="cd05339">
    <property type="entry name" value="17beta-HSDXI-like_SDR_c"/>
    <property type="match status" value="1"/>
</dbReference>
<dbReference type="PANTHER" id="PTHR24322">
    <property type="entry name" value="PKSB"/>
    <property type="match status" value="1"/>
</dbReference>
<dbReference type="InterPro" id="IPR011335">
    <property type="entry name" value="Restrct_endonuc-II-like"/>
</dbReference>
<keyword evidence="16" id="KW-1185">Reference proteome</keyword>
<dbReference type="InterPro" id="IPR002347">
    <property type="entry name" value="SDR_fam"/>
</dbReference>
<comment type="caution">
    <text evidence="15">The sequence shown here is derived from an EMBL/GenBank/DDBJ whole genome shotgun (WGS) entry which is preliminary data.</text>
</comment>
<dbReference type="PRINTS" id="PR00081">
    <property type="entry name" value="GDHRDH"/>
</dbReference>
<dbReference type="SUPFAM" id="SSF51735">
    <property type="entry name" value="NAD(P)-binding Rossmann-fold domains"/>
    <property type="match status" value="1"/>
</dbReference>
<dbReference type="GO" id="GO:0003676">
    <property type="term" value="F:nucleic acid binding"/>
    <property type="evidence" value="ECO:0007669"/>
    <property type="project" value="InterPro"/>
</dbReference>
<dbReference type="Gene3D" id="3.40.50.720">
    <property type="entry name" value="NAD(P)-binding Rossmann-like Domain"/>
    <property type="match status" value="1"/>
</dbReference>
<feature type="compositionally biased region" description="Polar residues" evidence="13">
    <location>
        <begin position="1"/>
        <end position="16"/>
    </location>
</feature>
<keyword evidence="3" id="KW-0812">Transmembrane</keyword>
<keyword evidence="4" id="KW-0521">NADP</keyword>
<dbReference type="SUPFAM" id="SSF57756">
    <property type="entry name" value="Retrovirus zinc finger-like domains"/>
    <property type="match status" value="1"/>
</dbReference>
<evidence type="ECO:0000256" key="2">
    <source>
        <dbReference type="ARBA" id="ARBA00006484"/>
    </source>
</evidence>
<dbReference type="InterPro" id="IPR036875">
    <property type="entry name" value="Znf_CCHC_sf"/>
</dbReference>
<dbReference type="EMBL" id="JAQQBR010000004">
    <property type="protein sequence ID" value="KAK0178538.1"/>
    <property type="molecule type" value="Genomic_DNA"/>
</dbReference>
<evidence type="ECO:0000259" key="14">
    <source>
        <dbReference type="PROSITE" id="PS50158"/>
    </source>
</evidence>
<comment type="function">
    <text evidence="9">Catalyzes the reduction of all-trans-retinal to all-trans-retinol in the presence of NADPH.</text>
</comment>
<dbReference type="FunFam" id="3.40.50.720:FF:000131">
    <property type="entry name" value="Short-chain dehydrogenase/reductase 3"/>
    <property type="match status" value="1"/>
</dbReference>
<organism evidence="15 16">
    <name type="scientific">Microctonus hyperodae</name>
    <name type="common">Parasitoid wasp</name>
    <dbReference type="NCBI Taxonomy" id="165561"/>
    <lineage>
        <taxon>Eukaryota</taxon>
        <taxon>Metazoa</taxon>
        <taxon>Ecdysozoa</taxon>
        <taxon>Arthropoda</taxon>
        <taxon>Hexapoda</taxon>
        <taxon>Insecta</taxon>
        <taxon>Pterygota</taxon>
        <taxon>Neoptera</taxon>
        <taxon>Endopterygota</taxon>
        <taxon>Hymenoptera</taxon>
        <taxon>Apocrita</taxon>
        <taxon>Ichneumonoidea</taxon>
        <taxon>Braconidae</taxon>
        <taxon>Euphorinae</taxon>
        <taxon>Microctonus</taxon>
    </lineage>
</organism>
<evidence type="ECO:0000256" key="9">
    <source>
        <dbReference type="ARBA" id="ARBA00059620"/>
    </source>
</evidence>
<sequence>MQSMKSATRNKNSGKATKQDNTKRLSHSQSGEKTKRCFNCGAETHISAECPDKVRGPKCFKCGELGHVATKCVKDIKQEQIRKTWCDALSEIITAESLVELVKAIDEREVKTKVNKVKQEVLQLQLLNEIHSQEILVASDVYKFYLEEVCSDDTKAINICIQTILQSKTDEWYKQRIFRITASNGHKLKEDSVDIEKAIINLLTSSKIGTQAMAYGEKMESVALKEYKKLMKQKFEIVQVGLVVNINQPWLCGSPDAILVYGSAVWQKKLVKVKCPYKCKKIPIYDAKNGKCVQDVVEEIKSTGGECTGYVCDVANKNEVYRVAKLVKIEVGNVTIIVNNAGYVCGKTFMNIPDDEIEKTFRVNILSHYWINKSFMNEMMKKNHGHVVTVASVAGLLGTYNCTDYSAAKFAAVGYHESLFTELKVHGYHGIHTTLVCPYFINTTMFPGVKPRLIAMLEPEYVAEEIVSAILTNEINVTLPRSTRYLLPLKSWMPTKLSWALMYNILQGPQTMMMLQKNREVPKN</sequence>
<dbReference type="GO" id="GO:0052650">
    <property type="term" value="F:all-trans-retinol dehydrogenase (NADP+) activity"/>
    <property type="evidence" value="ECO:0007669"/>
    <property type="project" value="UniProtKB-ARBA"/>
</dbReference>
<name>A0AA39KYF8_MICHY</name>
<comment type="similarity">
    <text evidence="2">Belongs to the short-chain dehydrogenases/reductases (SDR) family.</text>
</comment>
<dbReference type="Pfam" id="PF00106">
    <property type="entry name" value="adh_short"/>
    <property type="match status" value="1"/>
</dbReference>
<evidence type="ECO:0000256" key="11">
    <source>
        <dbReference type="ARBA" id="ARBA00082544"/>
    </source>
</evidence>
<evidence type="ECO:0000313" key="15">
    <source>
        <dbReference type="EMBL" id="KAK0178538.1"/>
    </source>
</evidence>
<dbReference type="InterPro" id="IPR001878">
    <property type="entry name" value="Znf_CCHC"/>
</dbReference>
<dbReference type="PANTHER" id="PTHR24322:SF729">
    <property type="entry name" value="MIP05442P"/>
    <property type="match status" value="1"/>
</dbReference>
<evidence type="ECO:0000256" key="10">
    <source>
        <dbReference type="ARBA" id="ARBA00068717"/>
    </source>
</evidence>
<keyword evidence="7" id="KW-0443">Lipid metabolism</keyword>
<keyword evidence="5" id="KW-1133">Transmembrane helix</keyword>
<comment type="subcellular location">
    <subcellularLocation>
        <location evidence="1">Membrane</location>
        <topology evidence="1">Multi-pass membrane protein</topology>
    </subcellularLocation>
</comment>
<dbReference type="Gene3D" id="4.10.60.10">
    <property type="entry name" value="Zinc finger, CCHC-type"/>
    <property type="match status" value="1"/>
</dbReference>
<dbReference type="GO" id="GO:0016020">
    <property type="term" value="C:membrane"/>
    <property type="evidence" value="ECO:0007669"/>
    <property type="project" value="UniProtKB-SubCell"/>
</dbReference>
<dbReference type="InterPro" id="IPR019080">
    <property type="entry name" value="YqaJ_viral_recombinase"/>
</dbReference>
<feature type="domain" description="CCHC-type" evidence="14">
    <location>
        <begin position="36"/>
        <end position="52"/>
    </location>
</feature>
<dbReference type="AlphaFoldDB" id="A0AA39KYF8"/>
<evidence type="ECO:0000256" key="13">
    <source>
        <dbReference type="SAM" id="MobiDB-lite"/>
    </source>
</evidence>
<keyword evidence="8" id="KW-0472">Membrane</keyword>
<dbReference type="GO" id="GO:0005811">
    <property type="term" value="C:lipid droplet"/>
    <property type="evidence" value="ECO:0007669"/>
    <property type="project" value="TreeGrafter"/>
</dbReference>
<accession>A0AA39KYF8</accession>
<reference evidence="15" key="1">
    <citation type="journal article" date="2023" name="bioRxiv">
        <title>Scaffold-level genome assemblies of two parasitoid biocontrol wasps reveal the parthenogenesis mechanism and an associated novel virus.</title>
        <authorList>
            <person name="Inwood S."/>
            <person name="Skelly J."/>
            <person name="Guhlin J."/>
            <person name="Harrop T."/>
            <person name="Goldson S."/>
            <person name="Dearden P."/>
        </authorList>
    </citation>
    <scope>NUCLEOTIDE SEQUENCE</scope>
    <source>
        <strain evidence="15">Lincoln</strain>
        <tissue evidence="15">Whole body</tissue>
    </source>
</reference>
<evidence type="ECO:0000256" key="12">
    <source>
        <dbReference type="PROSITE-ProRule" id="PRU00047"/>
    </source>
</evidence>
<keyword evidence="12" id="KW-0863">Zinc-finger</keyword>
<dbReference type="GO" id="GO:0008270">
    <property type="term" value="F:zinc ion binding"/>
    <property type="evidence" value="ECO:0007669"/>
    <property type="project" value="UniProtKB-KW"/>
</dbReference>
<keyword evidence="12" id="KW-0479">Metal-binding</keyword>
<dbReference type="PROSITE" id="PS50158">
    <property type="entry name" value="ZF_CCHC"/>
    <property type="match status" value="2"/>
</dbReference>
<dbReference type="Pfam" id="PF00098">
    <property type="entry name" value="zf-CCHC"/>
    <property type="match status" value="2"/>
</dbReference>
<keyword evidence="12" id="KW-0862">Zinc</keyword>
<evidence type="ECO:0000256" key="3">
    <source>
        <dbReference type="ARBA" id="ARBA00022692"/>
    </source>
</evidence>
<evidence type="ECO:0000256" key="4">
    <source>
        <dbReference type="ARBA" id="ARBA00022857"/>
    </source>
</evidence>
<keyword evidence="6" id="KW-0560">Oxidoreductase</keyword>
<evidence type="ECO:0000256" key="6">
    <source>
        <dbReference type="ARBA" id="ARBA00023002"/>
    </source>
</evidence>
<feature type="region of interest" description="Disordered" evidence="13">
    <location>
        <begin position="1"/>
        <end position="30"/>
    </location>
</feature>
<evidence type="ECO:0000256" key="5">
    <source>
        <dbReference type="ARBA" id="ARBA00022989"/>
    </source>
</evidence>